<evidence type="ECO:0000313" key="2">
    <source>
        <dbReference type="Proteomes" id="UP000186666"/>
    </source>
</evidence>
<organism evidence="1 2">
    <name type="scientific">Paenibacillus macquariensis</name>
    <dbReference type="NCBI Taxonomy" id="948756"/>
    <lineage>
        <taxon>Bacteria</taxon>
        <taxon>Bacillati</taxon>
        <taxon>Bacillota</taxon>
        <taxon>Bacilli</taxon>
        <taxon>Bacillales</taxon>
        <taxon>Paenibacillaceae</taxon>
        <taxon>Paenibacillus</taxon>
    </lineage>
</organism>
<comment type="caution">
    <text evidence="1">The sequence shown here is derived from an EMBL/GenBank/DDBJ whole genome shotgun (WGS) entry which is preliminary data.</text>
</comment>
<dbReference type="Proteomes" id="UP000186666">
    <property type="component" value="Unassembled WGS sequence"/>
</dbReference>
<dbReference type="EMBL" id="FTNK01000003">
    <property type="protein sequence ID" value="SIQ63514.1"/>
    <property type="molecule type" value="Genomic_DNA"/>
</dbReference>
<gene>
    <name evidence="1" type="ORF">SAMN05421578_103109</name>
</gene>
<proteinExistence type="predicted"/>
<accession>A0ABY1JR01</accession>
<protein>
    <submittedName>
        <fullName evidence="1">Uncharacterized protein</fullName>
    </submittedName>
</protein>
<keyword evidence="2" id="KW-1185">Reference proteome</keyword>
<name>A0ABY1JR01_9BACL</name>
<evidence type="ECO:0000313" key="1">
    <source>
        <dbReference type="EMBL" id="SIQ63514.1"/>
    </source>
</evidence>
<reference evidence="1 2" key="1">
    <citation type="submission" date="2017-01" db="EMBL/GenBank/DDBJ databases">
        <authorList>
            <person name="Varghese N."/>
            <person name="Submissions S."/>
        </authorList>
    </citation>
    <scope>NUCLEOTIDE SEQUENCE [LARGE SCALE GENOMIC DNA]</scope>
    <source>
        <strain evidence="1 2">ATCC 23464</strain>
    </source>
</reference>
<dbReference type="SUPFAM" id="SSF103473">
    <property type="entry name" value="MFS general substrate transporter"/>
    <property type="match status" value="1"/>
</dbReference>
<sequence length="79" mass="7863">MESTMKTSRLVSASAQLYLIDLAKQSSPKAKDLATSLNPVASNLGIAGGSAIGGVVVQHGGLTSLPVAAAILAILKTTS</sequence>
<dbReference type="InterPro" id="IPR036259">
    <property type="entry name" value="MFS_trans_sf"/>
</dbReference>